<gene>
    <name evidence="1" type="ORF">BSK47_28945</name>
</gene>
<evidence type="ECO:0000313" key="2">
    <source>
        <dbReference type="Proteomes" id="UP000187323"/>
    </source>
</evidence>
<name>A0AB36J6K9_9BACL</name>
<proteinExistence type="predicted"/>
<protein>
    <recommendedName>
        <fullName evidence="3">DUF3889 domain-containing protein</fullName>
    </recommendedName>
</protein>
<comment type="caution">
    <text evidence="1">The sequence shown here is derived from an EMBL/GenBank/DDBJ whole genome shotgun (WGS) entry which is preliminary data.</text>
</comment>
<evidence type="ECO:0000313" key="1">
    <source>
        <dbReference type="EMBL" id="OME11409.1"/>
    </source>
</evidence>
<reference evidence="1 2" key="1">
    <citation type="submission" date="2016-10" db="EMBL/GenBank/DDBJ databases">
        <title>Paenibacillus species isolates.</title>
        <authorList>
            <person name="Beno S.M."/>
        </authorList>
    </citation>
    <scope>NUCLEOTIDE SEQUENCE [LARGE SCALE GENOMIC DNA]</scope>
    <source>
        <strain evidence="1 2">FSL H7-0918</strain>
    </source>
</reference>
<dbReference type="Proteomes" id="UP000187323">
    <property type="component" value="Unassembled WGS sequence"/>
</dbReference>
<organism evidence="1 2">
    <name type="scientific">Paenibacillus odorifer</name>
    <dbReference type="NCBI Taxonomy" id="189426"/>
    <lineage>
        <taxon>Bacteria</taxon>
        <taxon>Bacillati</taxon>
        <taxon>Bacillota</taxon>
        <taxon>Bacilli</taxon>
        <taxon>Bacillales</taxon>
        <taxon>Paenibacillaceae</taxon>
        <taxon>Paenibacillus</taxon>
    </lineage>
</organism>
<accession>A0AB36J6K9</accession>
<dbReference type="AlphaFoldDB" id="A0AB36J6K9"/>
<evidence type="ECO:0008006" key="3">
    <source>
        <dbReference type="Google" id="ProtNLM"/>
    </source>
</evidence>
<dbReference type="RefSeq" id="WP_076138573.1">
    <property type="nucleotide sequence ID" value="NZ_JARLKC010000020.1"/>
</dbReference>
<dbReference type="EMBL" id="MPTO01000039">
    <property type="protein sequence ID" value="OME11409.1"/>
    <property type="molecule type" value="Genomic_DNA"/>
</dbReference>
<sequence length="175" mass="20361">MIIKLTCRITEQFLVHIKQFQLGKLWVGDDMNRKFMSILVLSIGTILSIQSASAAPANGEASKEKDSIEWVALWGFPQTREEQLERMLTTELQRRTLLALQEKGYLKTGKEYVYWFDPFHVTDMREVEGGFMELDILATVQRVIDNKRDKKIKTFTITFNHYYESGFIVTKVSEL</sequence>